<sequence length="93" mass="9133">MVGLAVAALAAVGLAGVVARCTVGGPEPEPLRGEPVNRRAGPAGRAVTSGPAEAGRWTAGRDTRWWSAGPITGGGEAGRASGVVGVPVRPVPE</sequence>
<keyword evidence="4" id="KW-1185">Reference proteome</keyword>
<organism evidence="3 4">
    <name type="scientific">Micromonospora yangpuensis</name>
    <dbReference type="NCBI Taxonomy" id="683228"/>
    <lineage>
        <taxon>Bacteria</taxon>
        <taxon>Bacillati</taxon>
        <taxon>Actinomycetota</taxon>
        <taxon>Actinomycetes</taxon>
        <taxon>Micromonosporales</taxon>
        <taxon>Micromonosporaceae</taxon>
        <taxon>Micromonospora</taxon>
    </lineage>
</organism>
<evidence type="ECO:0000256" key="1">
    <source>
        <dbReference type="SAM" id="MobiDB-lite"/>
    </source>
</evidence>
<dbReference type="AlphaFoldDB" id="A0A1C6TWU7"/>
<dbReference type="EMBL" id="FMIA01000002">
    <property type="protein sequence ID" value="SCL46158.1"/>
    <property type="molecule type" value="Genomic_DNA"/>
</dbReference>
<proteinExistence type="predicted"/>
<feature type="region of interest" description="Disordered" evidence="1">
    <location>
        <begin position="25"/>
        <end position="93"/>
    </location>
</feature>
<feature type="compositionally biased region" description="Low complexity" evidence="1">
    <location>
        <begin position="78"/>
        <end position="93"/>
    </location>
</feature>
<gene>
    <name evidence="3" type="ORF">GA0070617_0168</name>
</gene>
<evidence type="ECO:0000256" key="2">
    <source>
        <dbReference type="SAM" id="SignalP"/>
    </source>
</evidence>
<accession>A0A1C6TWU7</accession>
<feature type="chain" id="PRO_5039016570" evidence="2">
    <location>
        <begin position="20"/>
        <end position="93"/>
    </location>
</feature>
<dbReference type="Proteomes" id="UP000198937">
    <property type="component" value="Unassembled WGS sequence"/>
</dbReference>
<protein>
    <submittedName>
        <fullName evidence="3">Uncharacterized protein</fullName>
    </submittedName>
</protein>
<reference evidence="3 4" key="1">
    <citation type="submission" date="2016-06" db="EMBL/GenBank/DDBJ databases">
        <authorList>
            <person name="Kjaerup R.B."/>
            <person name="Dalgaard T.S."/>
            <person name="Juul-Madsen H.R."/>
        </authorList>
    </citation>
    <scope>NUCLEOTIDE SEQUENCE [LARGE SCALE GENOMIC DNA]</scope>
    <source>
        <strain evidence="3 4">DSM 45577</strain>
    </source>
</reference>
<evidence type="ECO:0000313" key="3">
    <source>
        <dbReference type="EMBL" id="SCL46158.1"/>
    </source>
</evidence>
<name>A0A1C6TWU7_9ACTN</name>
<keyword evidence="2" id="KW-0732">Signal</keyword>
<evidence type="ECO:0000313" key="4">
    <source>
        <dbReference type="Proteomes" id="UP000198937"/>
    </source>
</evidence>
<feature type="signal peptide" evidence="2">
    <location>
        <begin position="1"/>
        <end position="19"/>
    </location>
</feature>